<proteinExistence type="predicted"/>
<reference evidence="1" key="1">
    <citation type="submission" date="2019-04" db="EMBL/GenBank/DDBJ databases">
        <authorList>
            <person name="Brambilla D."/>
        </authorList>
    </citation>
    <scope>NUCLEOTIDE SEQUENCE</scope>
    <source>
        <strain evidence="1">BAL1</strain>
    </source>
</reference>
<gene>
    <name evidence="1" type="ORF">BAL341_3186</name>
</gene>
<accession>A0A486XUX4</accession>
<evidence type="ECO:0000313" key="1">
    <source>
        <dbReference type="EMBL" id="VHO06147.1"/>
    </source>
</evidence>
<organism evidence="1">
    <name type="scientific">Rheinheimera sp. BAL341</name>
    <dbReference type="NCBI Taxonomy" id="1708203"/>
    <lineage>
        <taxon>Bacteria</taxon>
        <taxon>Pseudomonadati</taxon>
        <taxon>Pseudomonadota</taxon>
        <taxon>Gammaproteobacteria</taxon>
        <taxon>Chromatiales</taxon>
        <taxon>Chromatiaceae</taxon>
        <taxon>Rheinheimera</taxon>
    </lineage>
</organism>
<dbReference type="AlphaFoldDB" id="A0A486XUX4"/>
<dbReference type="EMBL" id="CAAJGR010000022">
    <property type="protein sequence ID" value="VHO06147.1"/>
    <property type="molecule type" value="Genomic_DNA"/>
</dbReference>
<name>A0A486XUX4_9GAMM</name>
<protein>
    <submittedName>
        <fullName evidence="1">Endo-chitinase</fullName>
    </submittedName>
</protein>
<sequence>MGEEESSELVVLYASSPERPEIKLVSLLGTIEQLRDSANSDFVITREQLFAVNITNVTTAYYSLLYHANSGAYPADIKSAIRANLSTNGELLLPLAAAIKLMLDFSSEEPGLALPSGYSDVMHWLEDRVASTSYVTRVSRSPYYKEALNNIIDSSDLVNKTVSEDIAGHYFVKSTEINNVPAQLVLNDDATGSWHENARSAEFTWSTSADGLNLDFGWPGLEISTQPVSQFYGANATKYLRQAQLTLASESAVDIIFSAKLKHVTDPPIGINVAPVEETLSSSFKAFKQSSLTDAFTALALEQEYVIPYAGIYP</sequence>